<accession>A0AAI8VA03</accession>
<comment type="caution">
    <text evidence="2">The sequence shown here is derived from an EMBL/GenBank/DDBJ whole genome shotgun (WGS) entry which is preliminary data.</text>
</comment>
<feature type="domain" description="Protein kinase" evidence="1">
    <location>
        <begin position="1"/>
        <end position="180"/>
    </location>
</feature>
<dbReference type="AlphaFoldDB" id="A0AAI8VA03"/>
<dbReference type="PROSITE" id="PS50011">
    <property type="entry name" value="PROTEIN_KINASE_DOM"/>
    <property type="match status" value="1"/>
</dbReference>
<evidence type="ECO:0000259" key="1">
    <source>
        <dbReference type="PROSITE" id="PS50011"/>
    </source>
</evidence>
<evidence type="ECO:0000313" key="2">
    <source>
        <dbReference type="EMBL" id="CAJ2501028.1"/>
    </source>
</evidence>
<evidence type="ECO:0000313" key="3">
    <source>
        <dbReference type="Proteomes" id="UP001295740"/>
    </source>
</evidence>
<dbReference type="Proteomes" id="UP001295740">
    <property type="component" value="Unassembled WGS sequence"/>
</dbReference>
<gene>
    <name evidence="2" type="ORF">KHLLAP_LOCUS1496</name>
</gene>
<protein>
    <submittedName>
        <fullName evidence="2">Uu.00g038810.m01.CDS01</fullName>
    </submittedName>
</protein>
<sequence>MGSKTVTLSEAKIFLADFGESFSPLQKSRCDSHAPLLVRPPETIHEPSRPLTYSSDIWMLACSIREIIGQRTLFEPWFPTEDSITREQVYVCGILPPEWWAKWETRHNWFAEDGSPISEPYLPPLEGHFDKCVQAPRRKEGMPTFDTEEKDAVLAMLRSMLSYESEARPTAEQLLKSEWMQNWALPTYEKIRE</sequence>
<dbReference type="GO" id="GO:0004672">
    <property type="term" value="F:protein kinase activity"/>
    <property type="evidence" value="ECO:0007669"/>
    <property type="project" value="InterPro"/>
</dbReference>
<dbReference type="InterPro" id="IPR011009">
    <property type="entry name" value="Kinase-like_dom_sf"/>
</dbReference>
<dbReference type="Gene3D" id="1.10.510.10">
    <property type="entry name" value="Transferase(Phosphotransferase) domain 1"/>
    <property type="match status" value="1"/>
</dbReference>
<dbReference type="InterPro" id="IPR000719">
    <property type="entry name" value="Prot_kinase_dom"/>
</dbReference>
<organism evidence="2 3">
    <name type="scientific">Anthostomella pinea</name>
    <dbReference type="NCBI Taxonomy" id="933095"/>
    <lineage>
        <taxon>Eukaryota</taxon>
        <taxon>Fungi</taxon>
        <taxon>Dikarya</taxon>
        <taxon>Ascomycota</taxon>
        <taxon>Pezizomycotina</taxon>
        <taxon>Sordariomycetes</taxon>
        <taxon>Xylariomycetidae</taxon>
        <taxon>Xylariales</taxon>
        <taxon>Xylariaceae</taxon>
        <taxon>Anthostomella</taxon>
    </lineage>
</organism>
<proteinExistence type="predicted"/>
<dbReference type="GO" id="GO:0005524">
    <property type="term" value="F:ATP binding"/>
    <property type="evidence" value="ECO:0007669"/>
    <property type="project" value="InterPro"/>
</dbReference>
<dbReference type="EMBL" id="CAUWAG010000003">
    <property type="protein sequence ID" value="CAJ2501028.1"/>
    <property type="molecule type" value="Genomic_DNA"/>
</dbReference>
<keyword evidence="3" id="KW-1185">Reference proteome</keyword>
<dbReference type="SUPFAM" id="SSF56112">
    <property type="entry name" value="Protein kinase-like (PK-like)"/>
    <property type="match status" value="1"/>
</dbReference>
<reference evidence="2" key="1">
    <citation type="submission" date="2023-10" db="EMBL/GenBank/DDBJ databases">
        <authorList>
            <person name="Hackl T."/>
        </authorList>
    </citation>
    <scope>NUCLEOTIDE SEQUENCE</scope>
</reference>
<name>A0AAI8VA03_9PEZI</name>
<dbReference type="Pfam" id="PF00069">
    <property type="entry name" value="Pkinase"/>
    <property type="match status" value="1"/>
</dbReference>